<evidence type="ECO:0000313" key="2">
    <source>
        <dbReference type="EMBL" id="GFO15632.1"/>
    </source>
</evidence>
<keyword evidence="3" id="KW-1185">Reference proteome</keyword>
<gene>
    <name evidence="2" type="ORF">PoB_004213700</name>
</gene>
<feature type="region of interest" description="Disordered" evidence="1">
    <location>
        <begin position="34"/>
        <end position="53"/>
    </location>
</feature>
<dbReference type="Proteomes" id="UP000735302">
    <property type="component" value="Unassembled WGS sequence"/>
</dbReference>
<reference evidence="2 3" key="1">
    <citation type="journal article" date="2021" name="Elife">
        <title>Chloroplast acquisition without the gene transfer in kleptoplastic sea slugs, Plakobranchus ocellatus.</title>
        <authorList>
            <person name="Maeda T."/>
            <person name="Takahashi S."/>
            <person name="Yoshida T."/>
            <person name="Shimamura S."/>
            <person name="Takaki Y."/>
            <person name="Nagai Y."/>
            <person name="Toyoda A."/>
            <person name="Suzuki Y."/>
            <person name="Arimoto A."/>
            <person name="Ishii H."/>
            <person name="Satoh N."/>
            <person name="Nishiyama T."/>
            <person name="Hasebe M."/>
            <person name="Maruyama T."/>
            <person name="Minagawa J."/>
            <person name="Obokata J."/>
            <person name="Shigenobu S."/>
        </authorList>
    </citation>
    <scope>NUCLEOTIDE SEQUENCE [LARGE SCALE GENOMIC DNA]</scope>
</reference>
<comment type="caution">
    <text evidence="2">The sequence shown here is derived from an EMBL/GenBank/DDBJ whole genome shotgun (WGS) entry which is preliminary data.</text>
</comment>
<proteinExistence type="predicted"/>
<organism evidence="2 3">
    <name type="scientific">Plakobranchus ocellatus</name>
    <dbReference type="NCBI Taxonomy" id="259542"/>
    <lineage>
        <taxon>Eukaryota</taxon>
        <taxon>Metazoa</taxon>
        <taxon>Spiralia</taxon>
        <taxon>Lophotrochozoa</taxon>
        <taxon>Mollusca</taxon>
        <taxon>Gastropoda</taxon>
        <taxon>Heterobranchia</taxon>
        <taxon>Euthyneura</taxon>
        <taxon>Panpulmonata</taxon>
        <taxon>Sacoglossa</taxon>
        <taxon>Placobranchoidea</taxon>
        <taxon>Plakobranchidae</taxon>
        <taxon>Plakobranchus</taxon>
    </lineage>
</organism>
<sequence>MDLSAANNGLYCYSTGCGQTDNILRGRLVPRVNPLGTGSSSSSSSSRSRSLSNSSYRHLYDIRGVLTIPVTMQRKLLLLPLLLALVLPPKTLIKP</sequence>
<dbReference type="AlphaFoldDB" id="A0AAV4B930"/>
<feature type="compositionally biased region" description="Low complexity" evidence="1">
    <location>
        <begin position="39"/>
        <end position="53"/>
    </location>
</feature>
<evidence type="ECO:0000313" key="3">
    <source>
        <dbReference type="Proteomes" id="UP000735302"/>
    </source>
</evidence>
<evidence type="ECO:0000256" key="1">
    <source>
        <dbReference type="SAM" id="MobiDB-lite"/>
    </source>
</evidence>
<dbReference type="EMBL" id="BLXT01004610">
    <property type="protein sequence ID" value="GFO15632.1"/>
    <property type="molecule type" value="Genomic_DNA"/>
</dbReference>
<protein>
    <submittedName>
        <fullName evidence="2">Uncharacterized protein</fullName>
    </submittedName>
</protein>
<name>A0AAV4B930_9GAST</name>
<accession>A0AAV4B930</accession>